<proteinExistence type="predicted"/>
<organism evidence="2 3">
    <name type="scientific">Candidatus Propionivibrio aalborgensis</name>
    <dbReference type="NCBI Taxonomy" id="1860101"/>
    <lineage>
        <taxon>Bacteria</taxon>
        <taxon>Pseudomonadati</taxon>
        <taxon>Pseudomonadota</taxon>
        <taxon>Betaproteobacteria</taxon>
        <taxon>Rhodocyclales</taxon>
        <taxon>Rhodocyclaceae</taxon>
        <taxon>Propionivibrio</taxon>
    </lineage>
</organism>
<dbReference type="GO" id="GO:0003677">
    <property type="term" value="F:DNA binding"/>
    <property type="evidence" value="ECO:0007669"/>
    <property type="project" value="InterPro"/>
</dbReference>
<feature type="domain" description="Transposase IS801/IS1294" evidence="1">
    <location>
        <begin position="3"/>
        <end position="72"/>
    </location>
</feature>
<evidence type="ECO:0000259" key="1">
    <source>
        <dbReference type="Pfam" id="PF04986"/>
    </source>
</evidence>
<dbReference type="EMBL" id="FLQY01000295">
    <property type="protein sequence ID" value="SBT10015.1"/>
    <property type="molecule type" value="Genomic_DNA"/>
</dbReference>
<keyword evidence="3" id="KW-1185">Reference proteome</keyword>
<accession>A0A1A8XYI7</accession>
<name>A0A1A8XYI7_9RHOO</name>
<dbReference type="PANTHER" id="PTHR37023">
    <property type="entry name" value="TRANSPOSASE"/>
    <property type="match status" value="1"/>
</dbReference>
<gene>
    <name evidence="2" type="ORF">PROAA_3640003</name>
</gene>
<reference evidence="2 3" key="1">
    <citation type="submission" date="2016-06" db="EMBL/GenBank/DDBJ databases">
        <authorList>
            <person name="Kjaerup R.B."/>
            <person name="Dalgaard T.S."/>
            <person name="Juul-Madsen H.R."/>
        </authorList>
    </citation>
    <scope>NUCLEOTIDE SEQUENCE [LARGE SCALE GENOMIC DNA]</scope>
    <source>
        <strain evidence="2">2</strain>
    </source>
</reference>
<protein>
    <recommendedName>
        <fullName evidence="1">Transposase IS801/IS1294 domain-containing protein</fullName>
    </recommendedName>
</protein>
<dbReference type="GO" id="GO:0004803">
    <property type="term" value="F:transposase activity"/>
    <property type="evidence" value="ECO:0007669"/>
    <property type="project" value="InterPro"/>
</dbReference>
<dbReference type="Proteomes" id="UP000199600">
    <property type="component" value="Unassembled WGS sequence"/>
</dbReference>
<dbReference type="PANTHER" id="PTHR37023:SF1">
    <property type="entry name" value="ISSOD25 TRANSPOSASE TNPA_ISSOD25"/>
    <property type="match status" value="1"/>
</dbReference>
<evidence type="ECO:0000313" key="3">
    <source>
        <dbReference type="Proteomes" id="UP000199600"/>
    </source>
</evidence>
<evidence type="ECO:0000313" key="2">
    <source>
        <dbReference type="EMBL" id="SBT10015.1"/>
    </source>
</evidence>
<dbReference type="GO" id="GO:0006313">
    <property type="term" value="P:DNA transposition"/>
    <property type="evidence" value="ECO:0007669"/>
    <property type="project" value="InterPro"/>
</dbReference>
<dbReference type="InterPro" id="IPR007069">
    <property type="entry name" value="Transposase_32"/>
</dbReference>
<dbReference type="Pfam" id="PF04986">
    <property type="entry name" value="Y2_Tnp"/>
    <property type="match status" value="1"/>
</dbReference>
<dbReference type="AlphaFoldDB" id="A0A1A8XYI7"/>
<sequence>MAEQPLGGPEAVLDYLGRYTHRVAISNERIVGIDESEVSFRVRADRSSGKKRTIHLPGTEFIGRFLHHVLPPVSSGSGTMVCCRLPERRAGWPLPVPRSMCRHHNPKSSSRWPSSCAGWRASNWPIARIAVSDSFVCRG</sequence>